<evidence type="ECO:0000313" key="3">
    <source>
        <dbReference type="EMBL" id="PIW97265.1"/>
    </source>
</evidence>
<dbReference type="Proteomes" id="UP000230837">
    <property type="component" value="Unassembled WGS sequence"/>
</dbReference>
<feature type="region of interest" description="Disordered" evidence="1">
    <location>
        <begin position="164"/>
        <end position="196"/>
    </location>
</feature>
<evidence type="ECO:0000259" key="2">
    <source>
        <dbReference type="Pfam" id="PF18915"/>
    </source>
</evidence>
<evidence type="ECO:0000313" key="4">
    <source>
        <dbReference type="Proteomes" id="UP000230837"/>
    </source>
</evidence>
<dbReference type="AlphaFoldDB" id="A0A2M7IPS3"/>
<dbReference type="Pfam" id="PF18915">
    <property type="entry name" value="DUF5667"/>
    <property type="match status" value="1"/>
</dbReference>
<feature type="domain" description="DUF5667" evidence="2">
    <location>
        <begin position="16"/>
        <end position="124"/>
    </location>
</feature>
<proteinExistence type="predicted"/>
<accession>A0A2M7IPS3</accession>
<protein>
    <recommendedName>
        <fullName evidence="2">DUF5667 domain-containing protein</fullName>
    </recommendedName>
</protein>
<name>A0A2M7IPS3_9BACT</name>
<organism evidence="3 4">
    <name type="scientific">Candidatus Kaiserbacteria bacterium CG_4_8_14_3_um_filter_38_9</name>
    <dbReference type="NCBI Taxonomy" id="1974599"/>
    <lineage>
        <taxon>Bacteria</taxon>
        <taxon>Candidatus Kaiseribacteriota</taxon>
    </lineage>
</organism>
<dbReference type="InterPro" id="IPR043725">
    <property type="entry name" value="DUF5667"/>
</dbReference>
<gene>
    <name evidence="3" type="ORF">COZ82_00545</name>
</gene>
<feature type="non-terminal residue" evidence="3">
    <location>
        <position position="1"/>
    </location>
</feature>
<sequence>LILVTPIPVSAETSAGTTPSSFFYFFDTTFEKMNLFFTFDSEKRAEKALEYADERLAEIREIAKDNKPEEVEEAMTDYESKISTARDSAKNLDTEKAAALLNTISEKTELHQKTLSDILVEVPEAAREFILKAIERSKQGQEEVKKQNDELTNEVDRLRAEISELKAGNENSDETPNEESANRTTGDGRGVEPVIGQKSITPTPVTISAPILSKINEKPSETENIPLPEVLKVSPDALGLELLAFLNSQIAEQIKSDLDYYSRTITDLKDLLTLQQNNASKGKINCQTSYESKIAYAKSDAESQKTAYSESRSGFATQPSIITSIDSQLKRDLADIENWKISCLAQYEVNSSVESRLSKVSSNLSSLKQHFNISKNDVSTSDINAIKNEIMSIARVLSNSVGISGNVSLPTVKSIASSVTCSDSPTGFSCRDNFGSNTMRCSQTTPGFLNCTDSSFNSVSCQTGVTPGSMRCSW</sequence>
<evidence type="ECO:0000256" key="1">
    <source>
        <dbReference type="SAM" id="MobiDB-lite"/>
    </source>
</evidence>
<reference evidence="4" key="1">
    <citation type="submission" date="2017-09" db="EMBL/GenBank/DDBJ databases">
        <title>Depth-based differentiation of microbial function through sediment-hosted aquifers and enrichment of novel symbionts in the deep terrestrial subsurface.</title>
        <authorList>
            <person name="Probst A.J."/>
            <person name="Ladd B."/>
            <person name="Jarett J.K."/>
            <person name="Geller-Mcgrath D.E."/>
            <person name="Sieber C.M.K."/>
            <person name="Emerson J.B."/>
            <person name="Anantharaman K."/>
            <person name="Thomas B.C."/>
            <person name="Malmstrom R."/>
            <person name="Stieglmeier M."/>
            <person name="Klingl A."/>
            <person name="Woyke T."/>
            <person name="Ryan C.M."/>
            <person name="Banfield J.F."/>
        </authorList>
    </citation>
    <scope>NUCLEOTIDE SEQUENCE [LARGE SCALE GENOMIC DNA]</scope>
</reference>
<comment type="caution">
    <text evidence="3">The sequence shown here is derived from an EMBL/GenBank/DDBJ whole genome shotgun (WGS) entry which is preliminary data.</text>
</comment>
<dbReference type="EMBL" id="PFHR01000032">
    <property type="protein sequence ID" value="PIW97265.1"/>
    <property type="molecule type" value="Genomic_DNA"/>
</dbReference>